<reference evidence="1 2" key="1">
    <citation type="submission" date="2018-03" db="EMBL/GenBank/DDBJ databases">
        <title>Alkalicoccus saliphilus sp. nov., isolated from a mineral pool.</title>
        <authorList>
            <person name="Zhao B."/>
        </authorList>
    </citation>
    <scope>NUCLEOTIDE SEQUENCE [LARGE SCALE GENOMIC DNA]</scope>
    <source>
        <strain evidence="1 2">6AG</strain>
    </source>
</reference>
<sequence length="60" mass="6831">MFIYKTAVYGIKKIISSFLSEAEGGDSDGNERSRKILSEEAQLRQKQLKTRPAESLRRQA</sequence>
<evidence type="ECO:0000313" key="2">
    <source>
        <dbReference type="Proteomes" id="UP000240509"/>
    </source>
</evidence>
<dbReference type="AlphaFoldDB" id="A0A2T4U4P5"/>
<evidence type="ECO:0000313" key="1">
    <source>
        <dbReference type="EMBL" id="PTL38349.1"/>
    </source>
</evidence>
<comment type="caution">
    <text evidence="1">The sequence shown here is derived from an EMBL/GenBank/DDBJ whole genome shotgun (WGS) entry which is preliminary data.</text>
</comment>
<name>A0A2T4U4P5_9BACI</name>
<dbReference type="Proteomes" id="UP000240509">
    <property type="component" value="Unassembled WGS sequence"/>
</dbReference>
<keyword evidence="2" id="KW-1185">Reference proteome</keyword>
<gene>
    <name evidence="1" type="ORF">C6Y45_11935</name>
</gene>
<protein>
    <submittedName>
        <fullName evidence="1">Uncharacterized protein</fullName>
    </submittedName>
</protein>
<dbReference type="EMBL" id="PZJJ01000020">
    <property type="protein sequence ID" value="PTL38349.1"/>
    <property type="molecule type" value="Genomic_DNA"/>
</dbReference>
<accession>A0A2T4U4P5</accession>
<proteinExistence type="predicted"/>
<organism evidence="1 2">
    <name type="scientific">Alkalicoccus saliphilus</name>
    <dbReference type="NCBI Taxonomy" id="200989"/>
    <lineage>
        <taxon>Bacteria</taxon>
        <taxon>Bacillati</taxon>
        <taxon>Bacillota</taxon>
        <taxon>Bacilli</taxon>
        <taxon>Bacillales</taxon>
        <taxon>Bacillaceae</taxon>
        <taxon>Alkalicoccus</taxon>
    </lineage>
</organism>